<keyword evidence="4" id="KW-1185">Reference proteome</keyword>
<dbReference type="AlphaFoldDB" id="A0A5D8Z7Y7"/>
<dbReference type="Gene3D" id="3.20.20.450">
    <property type="entry name" value="EAL domain"/>
    <property type="match status" value="1"/>
</dbReference>
<dbReference type="InterPro" id="IPR001633">
    <property type="entry name" value="EAL_dom"/>
</dbReference>
<dbReference type="Pfam" id="PF00990">
    <property type="entry name" value="GGDEF"/>
    <property type="match status" value="1"/>
</dbReference>
<dbReference type="EMBL" id="VTRV01000048">
    <property type="protein sequence ID" value="TZF90203.1"/>
    <property type="molecule type" value="Genomic_DNA"/>
</dbReference>
<name>A0A5D8Z7Y7_9GAMM</name>
<dbReference type="PROSITE" id="PS50883">
    <property type="entry name" value="EAL"/>
    <property type="match status" value="1"/>
</dbReference>
<evidence type="ECO:0000313" key="4">
    <source>
        <dbReference type="Proteomes" id="UP000323164"/>
    </source>
</evidence>
<dbReference type="Proteomes" id="UP000323164">
    <property type="component" value="Unassembled WGS sequence"/>
</dbReference>
<accession>A0A5D8Z7Y7</accession>
<dbReference type="SMART" id="SM00052">
    <property type="entry name" value="EAL"/>
    <property type="match status" value="1"/>
</dbReference>
<organism evidence="3 4">
    <name type="scientific">Cognatilysobacter lacus</name>
    <dbReference type="NCBI Taxonomy" id="1643323"/>
    <lineage>
        <taxon>Bacteria</taxon>
        <taxon>Pseudomonadati</taxon>
        <taxon>Pseudomonadota</taxon>
        <taxon>Gammaproteobacteria</taxon>
        <taxon>Lysobacterales</taxon>
        <taxon>Lysobacteraceae</taxon>
        <taxon>Cognatilysobacter</taxon>
    </lineage>
</organism>
<dbReference type="Pfam" id="PF01590">
    <property type="entry name" value="GAF"/>
    <property type="match status" value="1"/>
</dbReference>
<dbReference type="InterPro" id="IPR003018">
    <property type="entry name" value="GAF"/>
</dbReference>
<proteinExistence type="predicted"/>
<dbReference type="CDD" id="cd01948">
    <property type="entry name" value="EAL"/>
    <property type="match status" value="1"/>
</dbReference>
<dbReference type="SUPFAM" id="SSF55781">
    <property type="entry name" value="GAF domain-like"/>
    <property type="match status" value="1"/>
</dbReference>
<comment type="caution">
    <text evidence="3">The sequence shown here is derived from an EMBL/GenBank/DDBJ whole genome shotgun (WGS) entry which is preliminary data.</text>
</comment>
<dbReference type="InterPro" id="IPR029787">
    <property type="entry name" value="Nucleotide_cyclase"/>
</dbReference>
<feature type="domain" description="EAL" evidence="1">
    <location>
        <begin position="402"/>
        <end position="655"/>
    </location>
</feature>
<evidence type="ECO:0000313" key="3">
    <source>
        <dbReference type="EMBL" id="TZF90203.1"/>
    </source>
</evidence>
<dbReference type="PROSITE" id="PS50887">
    <property type="entry name" value="GGDEF"/>
    <property type="match status" value="1"/>
</dbReference>
<dbReference type="InterPro" id="IPR050706">
    <property type="entry name" value="Cyclic-di-GMP_PDE-like"/>
</dbReference>
<dbReference type="PANTHER" id="PTHR33121">
    <property type="entry name" value="CYCLIC DI-GMP PHOSPHODIESTERASE PDEF"/>
    <property type="match status" value="1"/>
</dbReference>
<dbReference type="Gene3D" id="3.30.450.40">
    <property type="match status" value="1"/>
</dbReference>
<dbReference type="GO" id="GO:0071111">
    <property type="term" value="F:cyclic-guanylate-specific phosphodiesterase activity"/>
    <property type="evidence" value="ECO:0007669"/>
    <property type="project" value="InterPro"/>
</dbReference>
<gene>
    <name evidence="3" type="ORF">FW784_06220</name>
</gene>
<dbReference type="PANTHER" id="PTHR33121:SF70">
    <property type="entry name" value="SIGNALING PROTEIN YKOW"/>
    <property type="match status" value="1"/>
</dbReference>
<dbReference type="SMART" id="SM00267">
    <property type="entry name" value="GGDEF"/>
    <property type="match status" value="1"/>
</dbReference>
<dbReference type="Gene3D" id="3.30.70.270">
    <property type="match status" value="1"/>
</dbReference>
<protein>
    <submittedName>
        <fullName evidence="3">Sensor domain-containing phosphodiesterase</fullName>
    </submittedName>
</protein>
<dbReference type="InterPro" id="IPR035919">
    <property type="entry name" value="EAL_sf"/>
</dbReference>
<feature type="domain" description="GGDEF" evidence="2">
    <location>
        <begin position="261"/>
        <end position="393"/>
    </location>
</feature>
<sequence length="657" mass="71849">MTPVNMHPPSGSRLVGRADPAGCRASRTIAMPRVELQLVGLSPPVEPSAIERFTRALVDVTWAVWDPESDFDAAIAVICRKAAIAMGTERVSAWHRDAHAHVFRCLHAYCSVPGLRAVTHDAGGLVLDDREFLPALTGVRTLQTITVDTDPPGTDNPLRDYLKREGIQSMLIAPAYFEDELQGMICHESIDRARKWTQDEILFAASMGDYVAMAYEIARRRRAEAEVEHLRLHDRSTGLGNRAYMMELVRQRLSAPEAYGSRITVLHVLIDATGAASSAGGASLEETMARVAAGLSPLVGEGVELARVRDNGFAFLLANDATEQAAIRLAERVLRAVRSLELGALEVVPAAVVGISFARGKAANDPRVLMRQAEEAAEHARSGDKFSYEVFDIGQHEGLMKALRFEQELHEAFAKGQFEMHYQPEYDAEQHQWVAAESLLRWRKADRIVVADEFIRVVESSGLMLAVGRWVLMQACHDAVQWPLLPDRTAMALRVNVSARQFEDGLLDDVTTALASSGLAPERLCLELTETTLMRDMDHTLSVLRRLKSLGVHVAIDDFGTGYGSLVYLRQLPVDVLKIDRSFVDGMPGALAETAIVKAVVGLAASLGIDVVAEGVQHGAQQDALEKLGVRRMQGWLHGRAIDQRGICQLLGAASAG</sequence>
<evidence type="ECO:0000259" key="1">
    <source>
        <dbReference type="PROSITE" id="PS50883"/>
    </source>
</evidence>
<dbReference type="InterPro" id="IPR043128">
    <property type="entry name" value="Rev_trsase/Diguanyl_cyclase"/>
</dbReference>
<dbReference type="SUPFAM" id="SSF141868">
    <property type="entry name" value="EAL domain-like"/>
    <property type="match status" value="1"/>
</dbReference>
<reference evidence="3 4" key="1">
    <citation type="submission" date="2019-08" db="EMBL/GenBank/DDBJ databases">
        <title>Draft genome sequence of Lysobacter sp. UKS-15.</title>
        <authorList>
            <person name="Im W.-T."/>
        </authorList>
    </citation>
    <scope>NUCLEOTIDE SEQUENCE [LARGE SCALE GENOMIC DNA]</scope>
    <source>
        <strain evidence="3 4">UKS-15</strain>
    </source>
</reference>
<dbReference type="InterPro" id="IPR000160">
    <property type="entry name" value="GGDEF_dom"/>
</dbReference>
<dbReference type="Pfam" id="PF00563">
    <property type="entry name" value="EAL"/>
    <property type="match status" value="1"/>
</dbReference>
<dbReference type="InterPro" id="IPR029016">
    <property type="entry name" value="GAF-like_dom_sf"/>
</dbReference>
<dbReference type="SUPFAM" id="SSF55073">
    <property type="entry name" value="Nucleotide cyclase"/>
    <property type="match status" value="1"/>
</dbReference>
<evidence type="ECO:0000259" key="2">
    <source>
        <dbReference type="PROSITE" id="PS50887"/>
    </source>
</evidence>